<dbReference type="AlphaFoldDB" id="A0A4Y7PIR4"/>
<name>A0A4Y7PIR4_9AGAM</name>
<dbReference type="EMBL" id="ML170278">
    <property type="protein sequence ID" value="TDL15363.1"/>
    <property type="molecule type" value="Genomic_DNA"/>
</dbReference>
<evidence type="ECO:0000313" key="1">
    <source>
        <dbReference type="EMBL" id="TDL15363.1"/>
    </source>
</evidence>
<accession>A0A4Y7PIR4</accession>
<dbReference type="VEuPathDB" id="FungiDB:BD410DRAFT_796477"/>
<reference evidence="1 2" key="1">
    <citation type="submission" date="2018-06" db="EMBL/GenBank/DDBJ databases">
        <title>A transcriptomic atlas of mushroom development highlights an independent origin of complex multicellularity.</title>
        <authorList>
            <consortium name="DOE Joint Genome Institute"/>
            <person name="Krizsan K."/>
            <person name="Almasi E."/>
            <person name="Merenyi Z."/>
            <person name="Sahu N."/>
            <person name="Viragh M."/>
            <person name="Koszo T."/>
            <person name="Mondo S."/>
            <person name="Kiss B."/>
            <person name="Balint B."/>
            <person name="Kues U."/>
            <person name="Barry K."/>
            <person name="Hegedus J.C."/>
            <person name="Henrissat B."/>
            <person name="Johnson J."/>
            <person name="Lipzen A."/>
            <person name="Ohm R."/>
            <person name="Nagy I."/>
            <person name="Pangilinan J."/>
            <person name="Yan J."/>
            <person name="Xiong Y."/>
            <person name="Grigoriev I.V."/>
            <person name="Hibbett D.S."/>
            <person name="Nagy L.G."/>
        </authorList>
    </citation>
    <scope>NUCLEOTIDE SEQUENCE [LARGE SCALE GENOMIC DNA]</scope>
    <source>
        <strain evidence="1 2">SZMC22713</strain>
    </source>
</reference>
<protein>
    <submittedName>
        <fullName evidence="1">Uncharacterized protein</fullName>
    </submittedName>
</protein>
<sequence>MVKYGCTEGRHGNPSLASNVPGRFVEGYRSYINGSLVGPPPDRIDAEIFINTDKKSDKGKEGVSLVVGILTYFATMEGVVMYQPDQESDLVKTLTSNAESPDNSTTPKGADQISVIECAWTAVSGGTTTELHDGKPIAVNIKIRIKEVKEMKDVADSDPVVFNWVEDTEGEEPKKSKKRPA</sequence>
<organism evidence="1 2">
    <name type="scientific">Rickenella mellea</name>
    <dbReference type="NCBI Taxonomy" id="50990"/>
    <lineage>
        <taxon>Eukaryota</taxon>
        <taxon>Fungi</taxon>
        <taxon>Dikarya</taxon>
        <taxon>Basidiomycota</taxon>
        <taxon>Agaricomycotina</taxon>
        <taxon>Agaricomycetes</taxon>
        <taxon>Hymenochaetales</taxon>
        <taxon>Rickenellaceae</taxon>
        <taxon>Rickenella</taxon>
    </lineage>
</organism>
<evidence type="ECO:0000313" key="2">
    <source>
        <dbReference type="Proteomes" id="UP000294933"/>
    </source>
</evidence>
<keyword evidence="2" id="KW-1185">Reference proteome</keyword>
<proteinExistence type="predicted"/>
<dbReference type="Proteomes" id="UP000294933">
    <property type="component" value="Unassembled WGS sequence"/>
</dbReference>
<gene>
    <name evidence="1" type="ORF">BD410DRAFT_796477</name>
</gene>